<reference evidence="2 3" key="1">
    <citation type="submission" date="2023-01" db="EMBL/GenBank/DDBJ databases">
        <authorList>
            <person name="Kreplak J."/>
        </authorList>
    </citation>
    <scope>NUCLEOTIDE SEQUENCE [LARGE SCALE GENOMIC DNA]</scope>
</reference>
<evidence type="ECO:0000313" key="2">
    <source>
        <dbReference type="EMBL" id="CAI8607211.1"/>
    </source>
</evidence>
<dbReference type="Pfam" id="PF13976">
    <property type="entry name" value="gag_pre-integrs"/>
    <property type="match status" value="1"/>
</dbReference>
<dbReference type="InterPro" id="IPR025724">
    <property type="entry name" value="GAG-pre-integrase_dom"/>
</dbReference>
<name>A0AAV1AAB9_VICFA</name>
<evidence type="ECO:0000313" key="3">
    <source>
        <dbReference type="Proteomes" id="UP001157006"/>
    </source>
</evidence>
<dbReference type="AlphaFoldDB" id="A0AAV1AAB9"/>
<sequence>MGHDNLYLLDTIATYGELLNMKSCGTKRKIDDNNSGALWYKRLGHISKNRVERLVSDGILDYIDFTNFDVCVECVKGPKRKLRNLRNAKDSLCVSSRESDVCQSMYASRYCIHSWDVKQIFEQSMNGSSQKGYGAFKRIKDYMLTNRRSDQLEITGYSDLDFVGFQDRKRSTSGYIYMLADDAVSWRSAKQSLTTSSIMAT</sequence>
<gene>
    <name evidence="2" type="ORF">VFH_IV028080</name>
</gene>
<dbReference type="Proteomes" id="UP001157006">
    <property type="component" value="Chromosome 4"/>
</dbReference>
<protein>
    <recommendedName>
        <fullName evidence="1">GAG-pre-integrase domain-containing protein</fullName>
    </recommendedName>
</protein>
<proteinExistence type="predicted"/>
<dbReference type="EMBL" id="OX451739">
    <property type="protein sequence ID" value="CAI8607211.1"/>
    <property type="molecule type" value="Genomic_DNA"/>
</dbReference>
<evidence type="ECO:0000259" key="1">
    <source>
        <dbReference type="Pfam" id="PF13976"/>
    </source>
</evidence>
<feature type="domain" description="GAG-pre-integrase" evidence="1">
    <location>
        <begin position="21"/>
        <end position="77"/>
    </location>
</feature>
<organism evidence="2 3">
    <name type="scientific">Vicia faba</name>
    <name type="common">Broad bean</name>
    <name type="synonym">Faba vulgaris</name>
    <dbReference type="NCBI Taxonomy" id="3906"/>
    <lineage>
        <taxon>Eukaryota</taxon>
        <taxon>Viridiplantae</taxon>
        <taxon>Streptophyta</taxon>
        <taxon>Embryophyta</taxon>
        <taxon>Tracheophyta</taxon>
        <taxon>Spermatophyta</taxon>
        <taxon>Magnoliopsida</taxon>
        <taxon>eudicotyledons</taxon>
        <taxon>Gunneridae</taxon>
        <taxon>Pentapetalae</taxon>
        <taxon>rosids</taxon>
        <taxon>fabids</taxon>
        <taxon>Fabales</taxon>
        <taxon>Fabaceae</taxon>
        <taxon>Papilionoideae</taxon>
        <taxon>50 kb inversion clade</taxon>
        <taxon>NPAAA clade</taxon>
        <taxon>Hologalegina</taxon>
        <taxon>IRL clade</taxon>
        <taxon>Fabeae</taxon>
        <taxon>Vicia</taxon>
    </lineage>
</organism>
<accession>A0AAV1AAB9</accession>
<keyword evidence="3" id="KW-1185">Reference proteome</keyword>